<evidence type="ECO:0000313" key="3">
    <source>
        <dbReference type="Proteomes" id="UP000199438"/>
    </source>
</evidence>
<sequence length="183" mass="20708">MKKIFTLLFVSTFLFASCSDDGEVGPQGPPGEDGLDGLGYTLEEQITFDYYSDSNSYSRLISIPDDVATINPEADAVLVYRYREIQDNDGNFIDTWSLIPQNFFFDEGTIQYVYNHTPSDVEIIIEGNFDLSNLSTDYTNNQIFRIVVVPSDYLASNNDLDITNYNEVMKELNLKTSDIKLAN</sequence>
<gene>
    <name evidence="2" type="ORF">SAMN04487907_10930</name>
</gene>
<dbReference type="Proteomes" id="UP000199438">
    <property type="component" value="Unassembled WGS sequence"/>
</dbReference>
<accession>A0A1I1ME24</accession>
<keyword evidence="1" id="KW-0732">Signal</keyword>
<evidence type="ECO:0008006" key="4">
    <source>
        <dbReference type="Google" id="ProtNLM"/>
    </source>
</evidence>
<name>A0A1I1ME24_9FLAO</name>
<proteinExistence type="predicted"/>
<dbReference type="STRING" id="1334022.SAMN04487907_10930"/>
<feature type="chain" id="PRO_5011526437" description="Collagen triple helix repeat-containing protein" evidence="1">
    <location>
        <begin position="17"/>
        <end position="183"/>
    </location>
</feature>
<keyword evidence="3" id="KW-1185">Reference proteome</keyword>
<feature type="signal peptide" evidence="1">
    <location>
        <begin position="1"/>
        <end position="16"/>
    </location>
</feature>
<dbReference type="AlphaFoldDB" id="A0A1I1ME24"/>
<reference evidence="3" key="1">
    <citation type="submission" date="2016-10" db="EMBL/GenBank/DDBJ databases">
        <authorList>
            <person name="Varghese N."/>
            <person name="Submissions S."/>
        </authorList>
    </citation>
    <scope>NUCLEOTIDE SEQUENCE [LARGE SCALE GENOMIC DNA]</scope>
    <source>
        <strain evidence="3">DSM 24499</strain>
    </source>
</reference>
<evidence type="ECO:0000256" key="1">
    <source>
        <dbReference type="SAM" id="SignalP"/>
    </source>
</evidence>
<protein>
    <recommendedName>
        <fullName evidence="4">Collagen triple helix repeat-containing protein</fullName>
    </recommendedName>
</protein>
<evidence type="ECO:0000313" key="2">
    <source>
        <dbReference type="EMBL" id="SFC79890.1"/>
    </source>
</evidence>
<organism evidence="2 3">
    <name type="scientific">Zunongwangia mangrovi</name>
    <dbReference type="NCBI Taxonomy" id="1334022"/>
    <lineage>
        <taxon>Bacteria</taxon>
        <taxon>Pseudomonadati</taxon>
        <taxon>Bacteroidota</taxon>
        <taxon>Flavobacteriia</taxon>
        <taxon>Flavobacteriales</taxon>
        <taxon>Flavobacteriaceae</taxon>
        <taxon>Zunongwangia</taxon>
    </lineage>
</organism>
<dbReference type="OrthoDB" id="1524444at2"/>
<dbReference type="PROSITE" id="PS51257">
    <property type="entry name" value="PROKAR_LIPOPROTEIN"/>
    <property type="match status" value="1"/>
</dbReference>
<dbReference type="RefSeq" id="WP_092544329.1">
    <property type="nucleotide sequence ID" value="NZ_FOKV01000009.1"/>
</dbReference>
<dbReference type="EMBL" id="FOKV01000009">
    <property type="protein sequence ID" value="SFC79890.1"/>
    <property type="molecule type" value="Genomic_DNA"/>
</dbReference>